<dbReference type="AlphaFoldDB" id="A0A9D1KA89"/>
<dbReference type="SUPFAM" id="SSF53743">
    <property type="entry name" value="FucI/AraA N-terminal and middle domains"/>
    <property type="match status" value="1"/>
</dbReference>
<name>A0A9D1KA89_9FIRM</name>
<gene>
    <name evidence="3" type="ORF">IAD04_03300</name>
</gene>
<dbReference type="GO" id="GO:0005996">
    <property type="term" value="P:monosaccharide metabolic process"/>
    <property type="evidence" value="ECO:0007669"/>
    <property type="project" value="InterPro"/>
</dbReference>
<evidence type="ECO:0000313" key="3">
    <source>
        <dbReference type="EMBL" id="HIT17393.1"/>
    </source>
</evidence>
<reference evidence="3" key="1">
    <citation type="submission" date="2020-10" db="EMBL/GenBank/DDBJ databases">
        <authorList>
            <person name="Gilroy R."/>
        </authorList>
    </citation>
    <scope>NUCLEOTIDE SEQUENCE</scope>
    <source>
        <strain evidence="3">14508</strain>
    </source>
</reference>
<dbReference type="PANTHER" id="PTHR36120">
    <property type="entry name" value="FUCOSE ISOMERASE"/>
    <property type="match status" value="1"/>
</dbReference>
<sequence length="392" mass="44762">MQIKLYPVFSSLHQKNAIQAESQALMQYIKEALQVNIGYSTLEQLYQDAALSCVFIQSGGSEQEFLKIYPHLQSPIYLLTTGFNNSLAASMEILSFLKSQNVEAEIIHGSFKEITEQIKTMINFKKIRLGVIGKPSDWLIASQVDYQKVQKQFKIELVDIAIEELIELVHTMANSQIDLNVYSFPTFDSNQLTDAMKVYQALKQIIQKYQLQGLTVRCFDLLKPLKTTSCLAFALLNQEGIIATCEGDIPSMLSMYILKTVTQQIGFQANPCQIKKDQKQITFAHCTIPLNMVKPYSFMTHFESNIGVAIQGKLKKSTVTLFKLSNDLQHFFVAKGKIIQNLSEKNLCRTQIVVQLQNNIDYFFKNPYGNHHILVYGNYTSRIKKYMKKSRN</sequence>
<dbReference type="EMBL" id="DVKI01000105">
    <property type="protein sequence ID" value="HIT17393.1"/>
    <property type="molecule type" value="Genomic_DNA"/>
</dbReference>
<organism evidence="3 4">
    <name type="scientific">Candidatus Caccosoma faecigallinarum</name>
    <dbReference type="NCBI Taxonomy" id="2840720"/>
    <lineage>
        <taxon>Bacteria</taxon>
        <taxon>Bacillati</taxon>
        <taxon>Bacillota</taxon>
        <taxon>Bacillota incertae sedis</taxon>
        <taxon>Candidatus Caccosoma</taxon>
    </lineage>
</organism>
<dbReference type="GO" id="GO:0016861">
    <property type="term" value="F:intramolecular oxidoreductase activity, interconverting aldoses and ketoses"/>
    <property type="evidence" value="ECO:0007669"/>
    <property type="project" value="InterPro"/>
</dbReference>
<proteinExistence type="predicted"/>
<evidence type="ECO:0000256" key="2">
    <source>
        <dbReference type="ARBA" id="ARBA00023277"/>
    </source>
</evidence>
<accession>A0A9D1KA89</accession>
<comment type="caution">
    <text evidence="3">The sequence shown here is derived from an EMBL/GenBank/DDBJ whole genome shotgun (WGS) entry which is preliminary data.</text>
</comment>
<dbReference type="PANTHER" id="PTHR36120:SF2">
    <property type="entry name" value="FUCOSE ISOMERASE"/>
    <property type="match status" value="1"/>
</dbReference>
<keyword evidence="1" id="KW-0413">Isomerase</keyword>
<protein>
    <recommendedName>
        <fullName evidence="5">L-fucose isomerase</fullName>
    </recommendedName>
</protein>
<reference evidence="3" key="2">
    <citation type="journal article" date="2021" name="PeerJ">
        <title>Extensive microbial diversity within the chicken gut microbiome revealed by metagenomics and culture.</title>
        <authorList>
            <person name="Gilroy R."/>
            <person name="Ravi A."/>
            <person name="Getino M."/>
            <person name="Pursley I."/>
            <person name="Horton D.L."/>
            <person name="Alikhan N.F."/>
            <person name="Baker D."/>
            <person name="Gharbi K."/>
            <person name="Hall N."/>
            <person name="Watson M."/>
            <person name="Adriaenssens E.M."/>
            <person name="Foster-Nyarko E."/>
            <person name="Jarju S."/>
            <person name="Secka A."/>
            <person name="Antonio M."/>
            <person name="Oren A."/>
            <person name="Chaudhuri R.R."/>
            <person name="La Ragione R."/>
            <person name="Hildebrand F."/>
            <person name="Pallen M.J."/>
        </authorList>
    </citation>
    <scope>NUCLEOTIDE SEQUENCE</scope>
    <source>
        <strain evidence="3">14508</strain>
    </source>
</reference>
<evidence type="ECO:0008006" key="5">
    <source>
        <dbReference type="Google" id="ProtNLM"/>
    </source>
</evidence>
<evidence type="ECO:0000256" key="1">
    <source>
        <dbReference type="ARBA" id="ARBA00023235"/>
    </source>
</evidence>
<dbReference type="InterPro" id="IPR009015">
    <property type="entry name" value="Fucose_isomerase_N/cen_sf"/>
</dbReference>
<dbReference type="Proteomes" id="UP000886893">
    <property type="component" value="Unassembled WGS sequence"/>
</dbReference>
<evidence type="ECO:0000313" key="4">
    <source>
        <dbReference type="Proteomes" id="UP000886893"/>
    </source>
</evidence>
<dbReference type="GO" id="GO:0005737">
    <property type="term" value="C:cytoplasm"/>
    <property type="evidence" value="ECO:0007669"/>
    <property type="project" value="InterPro"/>
</dbReference>
<keyword evidence="2" id="KW-0119">Carbohydrate metabolism</keyword>